<dbReference type="CDD" id="cd06450">
    <property type="entry name" value="DOPA_deC_like"/>
    <property type="match status" value="1"/>
</dbReference>
<dbReference type="Pfam" id="PF00282">
    <property type="entry name" value="Pyridoxal_deC"/>
    <property type="match status" value="1"/>
</dbReference>
<dbReference type="InterPro" id="IPR015422">
    <property type="entry name" value="PyrdxlP-dep_Trfase_small"/>
</dbReference>
<dbReference type="Gene3D" id="3.90.1150.10">
    <property type="entry name" value="Aspartate Aminotransferase, domain 1"/>
    <property type="match status" value="1"/>
</dbReference>
<dbReference type="InterPro" id="IPR002129">
    <property type="entry name" value="PyrdxlP-dep_de-COase"/>
</dbReference>
<protein>
    <submittedName>
        <fullName evidence="8">Aromatic-L-amino-acid decarboxylase</fullName>
        <ecNumber evidence="8">4.1.1.28</ecNumber>
    </submittedName>
</protein>
<evidence type="ECO:0000256" key="1">
    <source>
        <dbReference type="ARBA" id="ARBA00001933"/>
    </source>
</evidence>
<dbReference type="PRINTS" id="PR00800">
    <property type="entry name" value="YHDCRBOXLASE"/>
</dbReference>
<dbReference type="InterPro" id="IPR015421">
    <property type="entry name" value="PyrdxlP-dep_Trfase_major"/>
</dbReference>
<accession>A0A846MMD0</accession>
<evidence type="ECO:0000256" key="4">
    <source>
        <dbReference type="ARBA" id="ARBA00022898"/>
    </source>
</evidence>
<dbReference type="RefSeq" id="WP_166917948.1">
    <property type="nucleotide sequence ID" value="NZ_JAASRN010000001.1"/>
</dbReference>
<evidence type="ECO:0000313" key="9">
    <source>
        <dbReference type="Proteomes" id="UP000537126"/>
    </source>
</evidence>
<evidence type="ECO:0000256" key="2">
    <source>
        <dbReference type="ARBA" id="ARBA00009533"/>
    </source>
</evidence>
<gene>
    <name evidence="8" type="ORF">FHS56_000115</name>
</gene>
<dbReference type="InterPro" id="IPR015424">
    <property type="entry name" value="PyrdxlP-dep_Trfase"/>
</dbReference>
<dbReference type="Gene3D" id="3.40.640.10">
    <property type="entry name" value="Type I PLP-dependent aspartate aminotransferase-like (Major domain)"/>
    <property type="match status" value="1"/>
</dbReference>
<dbReference type="GO" id="GO:0006520">
    <property type="term" value="P:amino acid metabolic process"/>
    <property type="evidence" value="ECO:0007669"/>
    <property type="project" value="InterPro"/>
</dbReference>
<dbReference type="PANTHER" id="PTHR11999:SF70">
    <property type="entry name" value="MIP05841P"/>
    <property type="match status" value="1"/>
</dbReference>
<comment type="cofactor">
    <cofactor evidence="1 6 7">
        <name>pyridoxal 5'-phosphate</name>
        <dbReference type="ChEBI" id="CHEBI:597326"/>
    </cofactor>
</comment>
<dbReference type="Proteomes" id="UP000537126">
    <property type="component" value="Unassembled WGS sequence"/>
</dbReference>
<evidence type="ECO:0000313" key="8">
    <source>
        <dbReference type="EMBL" id="NIK72629.1"/>
    </source>
</evidence>
<keyword evidence="3" id="KW-0210">Decarboxylase</keyword>
<evidence type="ECO:0000256" key="6">
    <source>
        <dbReference type="PIRSR" id="PIRSR602129-50"/>
    </source>
</evidence>
<evidence type="ECO:0000256" key="5">
    <source>
        <dbReference type="ARBA" id="ARBA00023239"/>
    </source>
</evidence>
<sequence>MKTEAFRKHAHQLVDWMADYLEQIERYPVKSQSKPGDLLAQLPAQAPQKGEAFEDIFRDFEHKILPGITHWQHPSFFAYFPANSSPASVLAEMLMATLGVQGMVWETSPAATELEERMMQWLRDACGLPAHWHGVIQDTASTASLCAILSARERATGFQSNESGLYEQARLRIYASEQTHSSIEKDVKIAGLGKENLVYIDTDACYALRPEALRQAIEEDLRRGYHPMMVVANIGTTGSTAIDPLPAIAAIAKEYGLWLHVDAAYAGTACLLPEYRHIIEGIEHADSYVFNPHKWMLTNFDCSAYYVSDKETLLRTFSILPEYLKTGLEGQVNNYRDWGIALGRRFRALKLWFVLRSYGIEGLQKILRRHLALAQWFKQQVESHPDFELMAPVPLNLVCFRYHPQNIDDPNRLNELNEALLRRLNASGKLYMSHTKLHGQYVLRLVCGQTYVQERHVQQAWQLIEAESQRLSRLLSLV</sequence>
<dbReference type="GO" id="GO:0004058">
    <property type="term" value="F:aromatic-L-amino-acid decarboxylase activity"/>
    <property type="evidence" value="ECO:0007669"/>
    <property type="project" value="UniProtKB-EC"/>
</dbReference>
<reference evidence="8 9" key="1">
    <citation type="submission" date="2020-03" db="EMBL/GenBank/DDBJ databases">
        <title>Genomic Encyclopedia of Type Strains, Phase IV (KMG-IV): sequencing the most valuable type-strain genomes for metagenomic binning, comparative biology and taxonomic classification.</title>
        <authorList>
            <person name="Goeker M."/>
        </authorList>
    </citation>
    <scope>NUCLEOTIDE SEQUENCE [LARGE SCALE GENOMIC DNA]</scope>
    <source>
        <strain evidence="8 9">DSM 5718</strain>
    </source>
</reference>
<dbReference type="SUPFAM" id="SSF53383">
    <property type="entry name" value="PLP-dependent transferases"/>
    <property type="match status" value="1"/>
</dbReference>
<feature type="modified residue" description="N6-(pyridoxal phosphate)lysine" evidence="6">
    <location>
        <position position="294"/>
    </location>
</feature>
<organism evidence="8 9">
    <name type="scientific">Thermonema lapsum</name>
    <dbReference type="NCBI Taxonomy" id="28195"/>
    <lineage>
        <taxon>Bacteria</taxon>
        <taxon>Pseudomonadati</taxon>
        <taxon>Bacteroidota</taxon>
        <taxon>Cytophagia</taxon>
        <taxon>Cytophagales</taxon>
        <taxon>Thermonemataceae</taxon>
        <taxon>Thermonema</taxon>
    </lineage>
</organism>
<keyword evidence="5 7" id="KW-0456">Lyase</keyword>
<comment type="similarity">
    <text evidence="2 7">Belongs to the group II decarboxylase family.</text>
</comment>
<dbReference type="GO" id="GO:0019752">
    <property type="term" value="P:carboxylic acid metabolic process"/>
    <property type="evidence" value="ECO:0007669"/>
    <property type="project" value="InterPro"/>
</dbReference>
<name>A0A846MMD0_9BACT</name>
<evidence type="ECO:0000256" key="3">
    <source>
        <dbReference type="ARBA" id="ARBA00022793"/>
    </source>
</evidence>
<comment type="caution">
    <text evidence="8">The sequence shown here is derived from an EMBL/GenBank/DDBJ whole genome shotgun (WGS) entry which is preliminary data.</text>
</comment>
<proteinExistence type="inferred from homology"/>
<keyword evidence="4 6" id="KW-0663">Pyridoxal phosphate</keyword>
<evidence type="ECO:0000256" key="7">
    <source>
        <dbReference type="RuleBase" id="RU000382"/>
    </source>
</evidence>
<keyword evidence="9" id="KW-1185">Reference proteome</keyword>
<dbReference type="EC" id="4.1.1.28" evidence="8"/>
<dbReference type="Gene3D" id="1.20.1340.10">
    <property type="entry name" value="dopa decarboxylase, N-terminal domain"/>
    <property type="match status" value="1"/>
</dbReference>
<dbReference type="AlphaFoldDB" id="A0A846MMD0"/>
<dbReference type="GO" id="GO:0005737">
    <property type="term" value="C:cytoplasm"/>
    <property type="evidence" value="ECO:0007669"/>
    <property type="project" value="TreeGrafter"/>
</dbReference>
<dbReference type="InterPro" id="IPR010977">
    <property type="entry name" value="Aromatic_deC"/>
</dbReference>
<dbReference type="GO" id="GO:0030170">
    <property type="term" value="F:pyridoxal phosphate binding"/>
    <property type="evidence" value="ECO:0007669"/>
    <property type="project" value="InterPro"/>
</dbReference>
<dbReference type="EMBL" id="JAASRN010000001">
    <property type="protein sequence ID" value="NIK72629.1"/>
    <property type="molecule type" value="Genomic_DNA"/>
</dbReference>
<dbReference type="PANTHER" id="PTHR11999">
    <property type="entry name" value="GROUP II PYRIDOXAL-5-PHOSPHATE DECARBOXYLASE"/>
    <property type="match status" value="1"/>
</dbReference>